<evidence type="ECO:0000313" key="1">
    <source>
        <dbReference type="EMBL" id="KAJ8383424.1"/>
    </source>
</evidence>
<name>A0AAD7RFU5_9TELE</name>
<accession>A0AAD7RFU5</accession>
<gene>
    <name evidence="1" type="ORF">AAFF_G00221240</name>
</gene>
<evidence type="ECO:0000313" key="2">
    <source>
        <dbReference type="Proteomes" id="UP001221898"/>
    </source>
</evidence>
<protein>
    <submittedName>
        <fullName evidence="1">Uncharacterized protein</fullName>
    </submittedName>
</protein>
<dbReference type="EMBL" id="JAINUG010000294">
    <property type="protein sequence ID" value="KAJ8383424.1"/>
    <property type="molecule type" value="Genomic_DNA"/>
</dbReference>
<sequence length="185" mass="19392">MLSCVEAGILPRRTINMKPCLSGAAPDACGEGDARSRATSPLPAPSRPPCGMCTVNVLRGSRTVCPVLAPCLPSDDIPSDVPRVPGPASRSFPAWECSRSGRRGIRARTAPFRRRGPLPELTLAPRRTTTMSCPFQIQNGGTDGSVVTSGRLRTRVAARSGGHVLHQLARAAALRHLPLAGGGTV</sequence>
<dbReference type="Proteomes" id="UP001221898">
    <property type="component" value="Unassembled WGS sequence"/>
</dbReference>
<proteinExistence type="predicted"/>
<reference evidence="1" key="1">
    <citation type="journal article" date="2023" name="Science">
        <title>Genome structures resolve the early diversification of teleost fishes.</title>
        <authorList>
            <person name="Parey E."/>
            <person name="Louis A."/>
            <person name="Montfort J."/>
            <person name="Bouchez O."/>
            <person name="Roques C."/>
            <person name="Iampietro C."/>
            <person name="Lluch J."/>
            <person name="Castinel A."/>
            <person name="Donnadieu C."/>
            <person name="Desvignes T."/>
            <person name="Floi Bucao C."/>
            <person name="Jouanno E."/>
            <person name="Wen M."/>
            <person name="Mejri S."/>
            <person name="Dirks R."/>
            <person name="Jansen H."/>
            <person name="Henkel C."/>
            <person name="Chen W.J."/>
            <person name="Zahm M."/>
            <person name="Cabau C."/>
            <person name="Klopp C."/>
            <person name="Thompson A.W."/>
            <person name="Robinson-Rechavi M."/>
            <person name="Braasch I."/>
            <person name="Lecointre G."/>
            <person name="Bobe J."/>
            <person name="Postlethwait J.H."/>
            <person name="Berthelot C."/>
            <person name="Roest Crollius H."/>
            <person name="Guiguen Y."/>
        </authorList>
    </citation>
    <scope>NUCLEOTIDE SEQUENCE</scope>
    <source>
        <strain evidence="1">NC1722</strain>
    </source>
</reference>
<organism evidence="1 2">
    <name type="scientific">Aldrovandia affinis</name>
    <dbReference type="NCBI Taxonomy" id="143900"/>
    <lineage>
        <taxon>Eukaryota</taxon>
        <taxon>Metazoa</taxon>
        <taxon>Chordata</taxon>
        <taxon>Craniata</taxon>
        <taxon>Vertebrata</taxon>
        <taxon>Euteleostomi</taxon>
        <taxon>Actinopterygii</taxon>
        <taxon>Neopterygii</taxon>
        <taxon>Teleostei</taxon>
        <taxon>Notacanthiformes</taxon>
        <taxon>Halosauridae</taxon>
        <taxon>Aldrovandia</taxon>
    </lineage>
</organism>
<comment type="caution">
    <text evidence="1">The sequence shown here is derived from an EMBL/GenBank/DDBJ whole genome shotgun (WGS) entry which is preliminary data.</text>
</comment>
<keyword evidence="2" id="KW-1185">Reference proteome</keyword>
<dbReference type="AlphaFoldDB" id="A0AAD7RFU5"/>